<protein>
    <submittedName>
        <fullName evidence="1">Cellulose synthase catalytic subunit</fullName>
    </submittedName>
</protein>
<comment type="caution">
    <text evidence="1">The sequence shown here is derived from an EMBL/GenBank/DDBJ whole genome shotgun (WGS) entry which is preliminary data.</text>
</comment>
<keyword evidence="2" id="KW-1185">Reference proteome</keyword>
<dbReference type="Proteomes" id="UP000325081">
    <property type="component" value="Unassembled WGS sequence"/>
</dbReference>
<proteinExistence type="predicted"/>
<accession>A0A5A7Q3S8</accession>
<evidence type="ECO:0000313" key="2">
    <source>
        <dbReference type="Proteomes" id="UP000325081"/>
    </source>
</evidence>
<dbReference type="EMBL" id="BKCP01005572">
    <property type="protein sequence ID" value="GER39017.1"/>
    <property type="molecule type" value="Genomic_DNA"/>
</dbReference>
<gene>
    <name evidence="1" type="ORF">STAS_15582</name>
</gene>
<sequence length="175" mass="19487">MGSEELGKRGHALLISDSFGKEIPSPFSNTSLPRKHSSNLGDQKIVSSHNCGDLMIPWHGPFIRPADSLSTPILSYLSAARASRGRGISRREEQPKRPHPRFPLMKLPHLYLSTAPLIFRKRGILKSKSLTIDDSELVSTLFVLLHLSFSDGSARLRNNNWSEVYELKYGIPSPG</sequence>
<evidence type="ECO:0000313" key="1">
    <source>
        <dbReference type="EMBL" id="GER39017.1"/>
    </source>
</evidence>
<name>A0A5A7Q3S8_STRAF</name>
<reference evidence="2" key="1">
    <citation type="journal article" date="2019" name="Curr. Biol.">
        <title>Genome Sequence of Striga asiatica Provides Insight into the Evolution of Plant Parasitism.</title>
        <authorList>
            <person name="Yoshida S."/>
            <person name="Kim S."/>
            <person name="Wafula E.K."/>
            <person name="Tanskanen J."/>
            <person name="Kim Y.M."/>
            <person name="Honaas L."/>
            <person name="Yang Z."/>
            <person name="Spallek T."/>
            <person name="Conn C.E."/>
            <person name="Ichihashi Y."/>
            <person name="Cheong K."/>
            <person name="Cui S."/>
            <person name="Der J.P."/>
            <person name="Gundlach H."/>
            <person name="Jiao Y."/>
            <person name="Hori C."/>
            <person name="Ishida J.K."/>
            <person name="Kasahara H."/>
            <person name="Kiba T."/>
            <person name="Kim M.S."/>
            <person name="Koo N."/>
            <person name="Laohavisit A."/>
            <person name="Lee Y.H."/>
            <person name="Lumba S."/>
            <person name="McCourt P."/>
            <person name="Mortimer J.C."/>
            <person name="Mutuku J.M."/>
            <person name="Nomura T."/>
            <person name="Sasaki-Sekimoto Y."/>
            <person name="Seto Y."/>
            <person name="Wang Y."/>
            <person name="Wakatake T."/>
            <person name="Sakakibara H."/>
            <person name="Demura T."/>
            <person name="Yamaguchi S."/>
            <person name="Yoneyama K."/>
            <person name="Manabe R.I."/>
            <person name="Nelson D.C."/>
            <person name="Schulman A.H."/>
            <person name="Timko M.P."/>
            <person name="dePamphilis C.W."/>
            <person name="Choi D."/>
            <person name="Shirasu K."/>
        </authorList>
    </citation>
    <scope>NUCLEOTIDE SEQUENCE [LARGE SCALE GENOMIC DNA]</scope>
    <source>
        <strain evidence="2">cv. UVA1</strain>
    </source>
</reference>
<organism evidence="1 2">
    <name type="scientific">Striga asiatica</name>
    <name type="common">Asiatic witchweed</name>
    <name type="synonym">Buchnera asiatica</name>
    <dbReference type="NCBI Taxonomy" id="4170"/>
    <lineage>
        <taxon>Eukaryota</taxon>
        <taxon>Viridiplantae</taxon>
        <taxon>Streptophyta</taxon>
        <taxon>Embryophyta</taxon>
        <taxon>Tracheophyta</taxon>
        <taxon>Spermatophyta</taxon>
        <taxon>Magnoliopsida</taxon>
        <taxon>eudicotyledons</taxon>
        <taxon>Gunneridae</taxon>
        <taxon>Pentapetalae</taxon>
        <taxon>asterids</taxon>
        <taxon>lamiids</taxon>
        <taxon>Lamiales</taxon>
        <taxon>Orobanchaceae</taxon>
        <taxon>Buchnereae</taxon>
        <taxon>Striga</taxon>
    </lineage>
</organism>
<dbReference type="AlphaFoldDB" id="A0A5A7Q3S8"/>